<dbReference type="Pfam" id="PF10947">
    <property type="entry name" value="DUF2628"/>
    <property type="match status" value="1"/>
</dbReference>
<organism evidence="2 3">
    <name type="scientific">Roseicella frigidaeris</name>
    <dbReference type="NCBI Taxonomy" id="2230885"/>
    <lineage>
        <taxon>Bacteria</taxon>
        <taxon>Pseudomonadati</taxon>
        <taxon>Pseudomonadota</taxon>
        <taxon>Alphaproteobacteria</taxon>
        <taxon>Acetobacterales</taxon>
        <taxon>Roseomonadaceae</taxon>
        <taxon>Roseicella</taxon>
    </lineage>
</organism>
<keyword evidence="3" id="KW-1185">Reference proteome</keyword>
<dbReference type="Proteomes" id="UP000249065">
    <property type="component" value="Unassembled WGS sequence"/>
</dbReference>
<dbReference type="InterPro" id="IPR024399">
    <property type="entry name" value="DUF2628"/>
</dbReference>
<keyword evidence="1" id="KW-0472">Membrane</keyword>
<dbReference type="AlphaFoldDB" id="A0A327M5E3"/>
<comment type="caution">
    <text evidence="2">The sequence shown here is derived from an EMBL/GenBank/DDBJ whole genome shotgun (WGS) entry which is preliminary data.</text>
</comment>
<evidence type="ECO:0000256" key="1">
    <source>
        <dbReference type="SAM" id="Phobius"/>
    </source>
</evidence>
<name>A0A327M5E3_9PROT</name>
<reference evidence="3" key="1">
    <citation type="submission" date="2018-06" db="EMBL/GenBank/DDBJ databases">
        <authorList>
            <person name="Khan S.A."/>
        </authorList>
    </citation>
    <scope>NUCLEOTIDE SEQUENCE [LARGE SCALE GENOMIC DNA]</scope>
    <source>
        <strain evidence="3">DB-1506</strain>
    </source>
</reference>
<sequence>MRIWTVHLPRSARSAARVPDAALPREPILVREGFSWGAFLFGPLWLLRHRLWLEAAAWIGLALLLAILVPAPWRLPVLLALQFLLGAEAQDLRRAALGRRGWRAAHVVAAPAEELALARLFEARPELLRSLAA</sequence>
<evidence type="ECO:0000313" key="2">
    <source>
        <dbReference type="EMBL" id="RAI57727.1"/>
    </source>
</evidence>
<evidence type="ECO:0000313" key="3">
    <source>
        <dbReference type="Proteomes" id="UP000249065"/>
    </source>
</evidence>
<dbReference type="EMBL" id="QLIX01000014">
    <property type="protein sequence ID" value="RAI57727.1"/>
    <property type="molecule type" value="Genomic_DNA"/>
</dbReference>
<proteinExistence type="predicted"/>
<dbReference type="RefSeq" id="WP_111471070.1">
    <property type="nucleotide sequence ID" value="NZ_QLIX01000014.1"/>
</dbReference>
<keyword evidence="1" id="KW-0812">Transmembrane</keyword>
<protein>
    <submittedName>
        <fullName evidence="2">DUF2628 domain-containing protein</fullName>
    </submittedName>
</protein>
<keyword evidence="1" id="KW-1133">Transmembrane helix</keyword>
<gene>
    <name evidence="2" type="ORF">DOO78_17040</name>
</gene>
<dbReference type="OrthoDB" id="7285394at2"/>
<accession>A0A327M5E3</accession>
<feature type="transmembrane region" description="Helical" evidence="1">
    <location>
        <begin position="51"/>
        <end position="73"/>
    </location>
</feature>